<feature type="region of interest" description="Disordered" evidence="1">
    <location>
        <begin position="151"/>
        <end position="225"/>
    </location>
</feature>
<evidence type="ECO:0000313" key="3">
    <source>
        <dbReference type="Proteomes" id="UP000225740"/>
    </source>
</evidence>
<comment type="caution">
    <text evidence="2">The sequence shown here is derived from an EMBL/GenBank/DDBJ whole genome shotgun (WGS) entry which is preliminary data.</text>
</comment>
<proteinExistence type="predicted"/>
<dbReference type="GeneID" id="90608542"/>
<dbReference type="RefSeq" id="WP_099260591.1">
    <property type="nucleotide sequence ID" value="NZ_NIZW01000007.1"/>
</dbReference>
<organism evidence="2 3">
    <name type="scientific">Rhodopirellula bahusiensis</name>
    <dbReference type="NCBI Taxonomy" id="2014065"/>
    <lineage>
        <taxon>Bacteria</taxon>
        <taxon>Pseudomonadati</taxon>
        <taxon>Planctomycetota</taxon>
        <taxon>Planctomycetia</taxon>
        <taxon>Pirellulales</taxon>
        <taxon>Pirellulaceae</taxon>
        <taxon>Rhodopirellula</taxon>
    </lineage>
</organism>
<feature type="compositionally biased region" description="Polar residues" evidence="1">
    <location>
        <begin position="151"/>
        <end position="173"/>
    </location>
</feature>
<accession>A0A2G1W8M0</accession>
<keyword evidence="3" id="KW-1185">Reference proteome</keyword>
<feature type="compositionally biased region" description="Basic and acidic residues" evidence="1">
    <location>
        <begin position="198"/>
        <end position="209"/>
    </location>
</feature>
<dbReference type="Proteomes" id="UP000225740">
    <property type="component" value="Unassembled WGS sequence"/>
</dbReference>
<dbReference type="AlphaFoldDB" id="A0A2G1W8M0"/>
<sequence length="225" mass="24992">MVSKFIAIAFLAVAAAELHAESPIREFREGLIGQWEVASSERNGKSHTNPTIIETVVVEENSIRLIDTTGGERRLDYQLLLGETGWAIDLYRRGGKADAILFPSRIDMHQNKWRVLLPLNDNASHSRPDSFDTSVNRNWILLELKRAGSSLSSATQPNRATAGLSQRDSNPVNESAPHPELDANLVPPSVDAGMMADDLGRMQRLDSSKVQRSIDLIETNPRREK</sequence>
<dbReference type="OrthoDB" id="9891958at2"/>
<reference evidence="2 3" key="1">
    <citation type="submission" date="2017-06" db="EMBL/GenBank/DDBJ databases">
        <title>Description of Rhodopirellula bahusiensis sp. nov.</title>
        <authorList>
            <person name="Kizina J."/>
            <person name="Harder J."/>
        </authorList>
    </citation>
    <scope>NUCLEOTIDE SEQUENCE [LARGE SCALE GENOMIC DNA]</scope>
    <source>
        <strain evidence="2 3">SWK21</strain>
    </source>
</reference>
<dbReference type="EMBL" id="NIZW01000007">
    <property type="protein sequence ID" value="PHQ35382.1"/>
    <property type="molecule type" value="Genomic_DNA"/>
</dbReference>
<gene>
    <name evidence="2" type="ORF">CEE69_10230</name>
</gene>
<protein>
    <submittedName>
        <fullName evidence="2">Uncharacterized protein</fullName>
    </submittedName>
</protein>
<name>A0A2G1W8M0_9BACT</name>
<evidence type="ECO:0000313" key="2">
    <source>
        <dbReference type="EMBL" id="PHQ35382.1"/>
    </source>
</evidence>
<evidence type="ECO:0000256" key="1">
    <source>
        <dbReference type="SAM" id="MobiDB-lite"/>
    </source>
</evidence>